<comment type="caution">
    <text evidence="2">The sequence shown here is derived from an EMBL/GenBank/DDBJ whole genome shotgun (WGS) entry which is preliminary data.</text>
</comment>
<dbReference type="SUPFAM" id="SSF48452">
    <property type="entry name" value="TPR-like"/>
    <property type="match status" value="1"/>
</dbReference>
<dbReference type="Gene3D" id="3.90.550.10">
    <property type="entry name" value="Spore Coat Polysaccharide Biosynthesis Protein SpsA, Chain A"/>
    <property type="match status" value="1"/>
</dbReference>
<dbReference type="SUPFAM" id="SSF53448">
    <property type="entry name" value="Nucleotide-diphospho-sugar transferases"/>
    <property type="match status" value="1"/>
</dbReference>
<evidence type="ECO:0000313" key="3">
    <source>
        <dbReference type="Proteomes" id="UP000600247"/>
    </source>
</evidence>
<dbReference type="Proteomes" id="UP000600247">
    <property type="component" value="Unassembled WGS sequence"/>
</dbReference>
<reference evidence="2 3" key="1">
    <citation type="journal article" date="2014" name="Int. J. Syst. Evol. Microbiol.">
        <title>Complete genome sequence of Corynebacterium casei LMG S-19264T (=DSM 44701T), isolated from a smear-ripened cheese.</title>
        <authorList>
            <consortium name="US DOE Joint Genome Institute (JGI-PGF)"/>
            <person name="Walter F."/>
            <person name="Albersmeier A."/>
            <person name="Kalinowski J."/>
            <person name="Ruckert C."/>
        </authorList>
    </citation>
    <scope>NUCLEOTIDE SEQUENCE [LARGE SCALE GENOMIC DNA]</scope>
    <source>
        <strain evidence="2 3">CGMCC 1.15286</strain>
    </source>
</reference>
<gene>
    <name evidence="2" type="ORF">GCM10010918_51970</name>
</gene>
<dbReference type="Pfam" id="PF00535">
    <property type="entry name" value="Glycos_transf_2"/>
    <property type="match status" value="1"/>
</dbReference>
<dbReference type="EMBL" id="BMHY01000017">
    <property type="protein sequence ID" value="GGG87267.1"/>
    <property type="molecule type" value="Genomic_DNA"/>
</dbReference>
<dbReference type="PANTHER" id="PTHR43630">
    <property type="entry name" value="POLY-BETA-1,6-N-ACETYL-D-GLUCOSAMINE SYNTHASE"/>
    <property type="match status" value="1"/>
</dbReference>
<dbReference type="Gene3D" id="1.25.40.10">
    <property type="entry name" value="Tetratricopeptide repeat domain"/>
    <property type="match status" value="1"/>
</dbReference>
<dbReference type="PANTHER" id="PTHR43630:SF2">
    <property type="entry name" value="GLYCOSYLTRANSFERASE"/>
    <property type="match status" value="1"/>
</dbReference>
<sequence length="368" mass="42858">MPSISLCMIVRNEEKSLGRCLSSVAQAVDEIIIIDTGSTDRTIEIARSYTNRIESFEWIDDFAAARNYAFSHATMDYILWLDADDILTPLDLRALLALKRTLASNVDSVSMYYDLAFDEYGKVTSRLRRNRLVKRERNYRWIGAVHEYLEVFGNIMPSDIAVTHQPDEQDSDSNRNLSIYEKRLARGERFSPRDLYYYANELKDHGRYEAAIRYYEQFLGTGKGWIEDNVAACAKLADCYSELEESRLMVDSLLRSFYYDHPRPEFCCRLGFYFLQQNEPKTAAYWYRLAAEADKPEQDWGFASMTCTTWLPHLQLCVCYDRLGKYDEANHHNELAARYRPEDPRIISNREYLQNRISRKGEGGVLLG</sequence>
<proteinExistence type="predicted"/>
<dbReference type="RefSeq" id="WP_188892600.1">
    <property type="nucleotide sequence ID" value="NZ_BMHY01000017.1"/>
</dbReference>
<organism evidence="2 3">
    <name type="scientific">Paenibacillus radicis</name>
    <name type="common">ex Gao et al. 2016</name>
    <dbReference type="NCBI Taxonomy" id="1737354"/>
    <lineage>
        <taxon>Bacteria</taxon>
        <taxon>Bacillati</taxon>
        <taxon>Bacillota</taxon>
        <taxon>Bacilli</taxon>
        <taxon>Bacillales</taxon>
        <taxon>Paenibacillaceae</taxon>
        <taxon>Paenibacillus</taxon>
    </lineage>
</organism>
<accession>A0A917HRQ9</accession>
<evidence type="ECO:0000259" key="1">
    <source>
        <dbReference type="Pfam" id="PF00535"/>
    </source>
</evidence>
<dbReference type="InterPro" id="IPR011990">
    <property type="entry name" value="TPR-like_helical_dom_sf"/>
</dbReference>
<keyword evidence="3" id="KW-1185">Reference proteome</keyword>
<dbReference type="AlphaFoldDB" id="A0A917HRQ9"/>
<dbReference type="InterPro" id="IPR001173">
    <property type="entry name" value="Glyco_trans_2-like"/>
</dbReference>
<protein>
    <submittedName>
        <fullName evidence="2">Beta 1,4 glucosyltransferase</fullName>
    </submittedName>
</protein>
<name>A0A917HRQ9_9BACL</name>
<evidence type="ECO:0000313" key="2">
    <source>
        <dbReference type="EMBL" id="GGG87267.1"/>
    </source>
</evidence>
<dbReference type="CDD" id="cd02511">
    <property type="entry name" value="Beta4Glucosyltransferase"/>
    <property type="match status" value="1"/>
</dbReference>
<dbReference type="InterPro" id="IPR029044">
    <property type="entry name" value="Nucleotide-diphossugar_trans"/>
</dbReference>
<feature type="domain" description="Glycosyltransferase 2-like" evidence="1">
    <location>
        <begin position="5"/>
        <end position="131"/>
    </location>
</feature>